<evidence type="ECO:0000256" key="2">
    <source>
        <dbReference type="SAM" id="MobiDB-lite"/>
    </source>
</evidence>
<name>A0A5N4ASR2_PHOPY</name>
<dbReference type="PANTHER" id="PTHR12243:SF67">
    <property type="entry name" value="COREPRESSOR OF PANGOLIN, ISOFORM A-RELATED"/>
    <property type="match status" value="1"/>
</dbReference>
<evidence type="ECO:0008006" key="7">
    <source>
        <dbReference type="Google" id="ProtNLM"/>
    </source>
</evidence>
<comment type="caution">
    <text evidence="5">The sequence shown here is derived from an EMBL/GenBank/DDBJ whole genome shotgun (WGS) entry which is preliminary data.</text>
</comment>
<evidence type="ECO:0000313" key="6">
    <source>
        <dbReference type="Proteomes" id="UP000327044"/>
    </source>
</evidence>
<dbReference type="EMBL" id="VVIM01000004">
    <property type="protein sequence ID" value="KAB0800405.1"/>
    <property type="molecule type" value="Genomic_DNA"/>
</dbReference>
<dbReference type="AlphaFoldDB" id="A0A5N4ASR2"/>
<dbReference type="SMART" id="SM00595">
    <property type="entry name" value="MADF"/>
    <property type="match status" value="1"/>
</dbReference>
<dbReference type="GO" id="GO:0005667">
    <property type="term" value="C:transcription regulator complex"/>
    <property type="evidence" value="ECO:0007669"/>
    <property type="project" value="TreeGrafter"/>
</dbReference>
<dbReference type="PROSITE" id="PS51029">
    <property type="entry name" value="MADF"/>
    <property type="match status" value="1"/>
</dbReference>
<accession>A0A5N4ASR2</accession>
<organism evidence="5 6">
    <name type="scientific">Photinus pyralis</name>
    <name type="common">Common eastern firefly</name>
    <name type="synonym">Lampyris pyralis</name>
    <dbReference type="NCBI Taxonomy" id="7054"/>
    <lineage>
        <taxon>Eukaryota</taxon>
        <taxon>Metazoa</taxon>
        <taxon>Ecdysozoa</taxon>
        <taxon>Arthropoda</taxon>
        <taxon>Hexapoda</taxon>
        <taxon>Insecta</taxon>
        <taxon>Pterygota</taxon>
        <taxon>Neoptera</taxon>
        <taxon>Endopterygota</taxon>
        <taxon>Coleoptera</taxon>
        <taxon>Polyphaga</taxon>
        <taxon>Elateriformia</taxon>
        <taxon>Elateroidea</taxon>
        <taxon>Lampyridae</taxon>
        <taxon>Lampyrinae</taxon>
        <taxon>Photinus</taxon>
    </lineage>
</organism>
<evidence type="ECO:0000259" key="3">
    <source>
        <dbReference type="PROSITE" id="PS51029"/>
    </source>
</evidence>
<dbReference type="InterPro" id="IPR006578">
    <property type="entry name" value="MADF-dom"/>
</dbReference>
<evidence type="ECO:0000259" key="4">
    <source>
        <dbReference type="PROSITE" id="PS51031"/>
    </source>
</evidence>
<dbReference type="InterPro" id="IPR039353">
    <property type="entry name" value="TF_Adf1"/>
</dbReference>
<dbReference type="PANTHER" id="PTHR12243">
    <property type="entry name" value="MADF DOMAIN TRANSCRIPTION FACTOR"/>
    <property type="match status" value="1"/>
</dbReference>
<keyword evidence="1" id="KW-0539">Nucleus</keyword>
<keyword evidence="6" id="KW-1185">Reference proteome</keyword>
<dbReference type="GO" id="GO:0006357">
    <property type="term" value="P:regulation of transcription by RNA polymerase II"/>
    <property type="evidence" value="ECO:0007669"/>
    <property type="project" value="TreeGrafter"/>
</dbReference>
<dbReference type="Proteomes" id="UP000327044">
    <property type="component" value="Unassembled WGS sequence"/>
</dbReference>
<feature type="region of interest" description="Disordered" evidence="2">
    <location>
        <begin position="244"/>
        <end position="269"/>
    </location>
</feature>
<feature type="compositionally biased region" description="Acidic residues" evidence="2">
    <location>
        <begin position="119"/>
        <end position="141"/>
    </location>
</feature>
<dbReference type="InterPro" id="IPR004210">
    <property type="entry name" value="BESS_motif"/>
</dbReference>
<protein>
    <recommendedName>
        <fullName evidence="7">MADF domain-containing protein</fullName>
    </recommendedName>
</protein>
<comment type="subcellular location">
    <subcellularLocation>
        <location evidence="1">Nucleus</location>
    </subcellularLocation>
</comment>
<dbReference type="GO" id="GO:0003677">
    <property type="term" value="F:DNA binding"/>
    <property type="evidence" value="ECO:0007669"/>
    <property type="project" value="InterPro"/>
</dbReference>
<feature type="domain" description="MADF" evidence="3">
    <location>
        <begin position="5"/>
        <end position="95"/>
    </location>
</feature>
<proteinExistence type="predicted"/>
<dbReference type="Pfam" id="PF10545">
    <property type="entry name" value="MADF_DNA_bdg"/>
    <property type="match status" value="1"/>
</dbReference>
<sequence length="269" mass="31440">MQDQLLIEKVRRYEFLYNQHSSHYRDQNMRQEAWEEIARELNSSASQVKDMWSKLRNCYSNALKRRKFKKSGQAAKKYTPWKYEDEMSFLQPYFDTRPTQENLEEHQSQAVELLHTANDNEEDNATEEGNEDNDSDVDDDNLERSSTSTVSTQSHITHNAPKVDHPRAKRTKNAADEMVSIMKKNAEQRMKKADAKENSKLDESDMFYLSMSKNAKKLPEMDQAWIRLEICKLVSEAQMRHLQGQTWVPPSGSSQQNSRGEENYTMTSL</sequence>
<feature type="compositionally biased region" description="Polar residues" evidence="2">
    <location>
        <begin position="144"/>
        <end position="157"/>
    </location>
</feature>
<dbReference type="FunCoup" id="A0A5N4ASR2">
    <property type="interactions" value="21"/>
</dbReference>
<feature type="region of interest" description="Disordered" evidence="2">
    <location>
        <begin position="118"/>
        <end position="173"/>
    </location>
</feature>
<gene>
    <name evidence="5" type="ORF">PPYR_06145</name>
</gene>
<evidence type="ECO:0000313" key="5">
    <source>
        <dbReference type="EMBL" id="KAB0800405.1"/>
    </source>
</evidence>
<dbReference type="InParanoid" id="A0A5N4ASR2"/>
<evidence type="ECO:0000256" key="1">
    <source>
        <dbReference type="PROSITE-ProRule" id="PRU00371"/>
    </source>
</evidence>
<reference evidence="5 6" key="1">
    <citation type="journal article" date="2018" name="Elife">
        <title>Firefly genomes illuminate parallel origins of bioluminescence in beetles.</title>
        <authorList>
            <person name="Fallon T.R."/>
            <person name="Lower S.E."/>
            <person name="Chang C.H."/>
            <person name="Bessho-Uehara M."/>
            <person name="Martin G.J."/>
            <person name="Bewick A.J."/>
            <person name="Behringer M."/>
            <person name="Debat H.J."/>
            <person name="Wong I."/>
            <person name="Day J.C."/>
            <person name="Suvorov A."/>
            <person name="Silva C.J."/>
            <person name="Stanger-Hall K.F."/>
            <person name="Hall D.W."/>
            <person name="Schmitz R.J."/>
            <person name="Nelson D.R."/>
            <person name="Lewis S.M."/>
            <person name="Shigenobu S."/>
            <person name="Bybee S.M."/>
            <person name="Larracuente A.M."/>
            <person name="Oba Y."/>
            <person name="Weng J.K."/>
        </authorList>
    </citation>
    <scope>NUCLEOTIDE SEQUENCE [LARGE SCALE GENOMIC DNA]</scope>
    <source>
        <strain evidence="5">1611_PpyrPB1</strain>
        <tissue evidence="5">Whole body</tissue>
    </source>
</reference>
<feature type="domain" description="BESS" evidence="4">
    <location>
        <begin position="201"/>
        <end position="240"/>
    </location>
</feature>
<dbReference type="OrthoDB" id="6784293at2759"/>
<dbReference type="GO" id="GO:0005634">
    <property type="term" value="C:nucleus"/>
    <property type="evidence" value="ECO:0007669"/>
    <property type="project" value="UniProtKB-SubCell"/>
</dbReference>
<dbReference type="PROSITE" id="PS51031">
    <property type="entry name" value="BESS"/>
    <property type="match status" value="1"/>
</dbReference>